<dbReference type="InterPro" id="IPR001343">
    <property type="entry name" value="Hemolysn_Ca-bd"/>
</dbReference>
<evidence type="ECO:0000256" key="2">
    <source>
        <dbReference type="ARBA" id="ARBA00022525"/>
    </source>
</evidence>
<dbReference type="PRINTS" id="PR00313">
    <property type="entry name" value="CABNDNGRPT"/>
</dbReference>
<evidence type="ECO:0000313" key="4">
    <source>
        <dbReference type="EMBL" id="MCV3216994.1"/>
    </source>
</evidence>
<evidence type="ECO:0008006" key="6">
    <source>
        <dbReference type="Google" id="ProtNLM"/>
    </source>
</evidence>
<reference evidence="4 5" key="1">
    <citation type="submission" date="2022-10" db="EMBL/GenBank/DDBJ databases">
        <title>Identification of biosynthetic pathway for the production of the potent trypsin inhibitor radiosumin.</title>
        <authorList>
            <person name="Fewer D.P."/>
            <person name="Delbaje E."/>
            <person name="Ouyang X."/>
            <person name="Agostino P.D."/>
            <person name="Wahlsten M."/>
            <person name="Jokela J."/>
            <person name="Permi P."/>
            <person name="Haapaniemi E."/>
            <person name="Koistinen H."/>
        </authorList>
    </citation>
    <scope>NUCLEOTIDE SEQUENCE [LARGE SCALE GENOMIC DNA]</scope>
    <source>
        <strain evidence="4 5">NIES-515</strain>
    </source>
</reference>
<feature type="region of interest" description="Disordered" evidence="3">
    <location>
        <begin position="107"/>
        <end position="173"/>
    </location>
</feature>
<dbReference type="PROSITE" id="PS00330">
    <property type="entry name" value="HEMOLYSIN_CALCIUM"/>
    <property type="match status" value="3"/>
</dbReference>
<dbReference type="InterPro" id="IPR050557">
    <property type="entry name" value="RTX_toxin/Mannuronan_C5-epim"/>
</dbReference>
<keyword evidence="2" id="KW-0964">Secreted</keyword>
<feature type="compositionally biased region" description="Low complexity" evidence="3">
    <location>
        <begin position="139"/>
        <end position="159"/>
    </location>
</feature>
<dbReference type="Pfam" id="PF00353">
    <property type="entry name" value="HemolysinCabind"/>
    <property type="match status" value="6"/>
</dbReference>
<organism evidence="4 5">
    <name type="scientific">Plectonema radiosum NIES-515</name>
    <dbReference type="NCBI Taxonomy" id="2986073"/>
    <lineage>
        <taxon>Bacteria</taxon>
        <taxon>Bacillati</taxon>
        <taxon>Cyanobacteriota</taxon>
        <taxon>Cyanophyceae</taxon>
        <taxon>Oscillatoriophycideae</taxon>
        <taxon>Oscillatoriales</taxon>
        <taxon>Microcoleaceae</taxon>
        <taxon>Plectonema</taxon>
    </lineage>
</organism>
<dbReference type="Gene3D" id="2.150.10.10">
    <property type="entry name" value="Serralysin-like metalloprotease, C-terminal"/>
    <property type="match status" value="4"/>
</dbReference>
<name>A0ABT3B6N4_9CYAN</name>
<dbReference type="RefSeq" id="WP_263748686.1">
    <property type="nucleotide sequence ID" value="NZ_JAOWRF010000372.1"/>
</dbReference>
<protein>
    <recommendedName>
        <fullName evidence="6">Hemolysin-type calcium-binding region</fullName>
    </recommendedName>
</protein>
<proteinExistence type="predicted"/>
<keyword evidence="5" id="KW-1185">Reference proteome</keyword>
<gene>
    <name evidence="4" type="ORF">OGM63_26395</name>
</gene>
<accession>A0ABT3B6N4</accession>
<evidence type="ECO:0000256" key="3">
    <source>
        <dbReference type="SAM" id="MobiDB-lite"/>
    </source>
</evidence>
<sequence length="488" mass="50394">MTTILGTIQDDTLYGTNQSDYISGLDGNDSLLSADESDSLSGGDGNDSTQVFSLGKNTIVGTNQDDTLYGTEQLDYISGLGGNDTLFGKDGDDRLFGGDGNDSLFGENGNDRLFGDNGNDSLSGGEGRDRLLGGDGDDTLLGNNGNDFLNGGNGNDTINGGDGNDRLLGSPGSDSFIGGNGKDVVDYRAFGQGVTLRFEYDISPTNSPSVFQATPALRVAKDGGSSVPIRYTDTSTVPASKDTLESVETIIGAVGQNNTINFTYINPGLTRSGFVPRVSAPAITVDLAAHTLTYDTTTLTIENFNNVIGSTGNDTLLGDDNANVLDSFIGGSVNGRGGNDILNTFENDLLTGGDGADQFTLNASQKFLGGRSGVNFQRINASTITDFTSGVDTLAVSNSSFNGPGIPIGEDSSVQYIGFDVLSEGRLAADSFLVLGSGSATDQTLFTYDGTTGDLFYKGGGISPAVGPFKVATLQGAPTLTANDILVI</sequence>
<dbReference type="Proteomes" id="UP001526143">
    <property type="component" value="Unassembled WGS sequence"/>
</dbReference>
<dbReference type="SUPFAM" id="SSF51120">
    <property type="entry name" value="beta-Roll"/>
    <property type="match status" value="3"/>
</dbReference>
<evidence type="ECO:0000313" key="5">
    <source>
        <dbReference type="Proteomes" id="UP001526143"/>
    </source>
</evidence>
<comment type="subcellular location">
    <subcellularLocation>
        <location evidence="1">Secreted</location>
    </subcellularLocation>
</comment>
<dbReference type="PANTHER" id="PTHR38340">
    <property type="entry name" value="S-LAYER PROTEIN"/>
    <property type="match status" value="1"/>
</dbReference>
<evidence type="ECO:0000256" key="1">
    <source>
        <dbReference type="ARBA" id="ARBA00004613"/>
    </source>
</evidence>
<comment type="caution">
    <text evidence="4">The sequence shown here is derived from an EMBL/GenBank/DDBJ whole genome shotgun (WGS) entry which is preliminary data.</text>
</comment>
<dbReference type="EMBL" id="JAOWRF010000372">
    <property type="protein sequence ID" value="MCV3216994.1"/>
    <property type="molecule type" value="Genomic_DNA"/>
</dbReference>
<dbReference type="InterPro" id="IPR011049">
    <property type="entry name" value="Serralysin-like_metalloprot_C"/>
</dbReference>
<dbReference type="PANTHER" id="PTHR38340:SF1">
    <property type="entry name" value="S-LAYER PROTEIN"/>
    <property type="match status" value="1"/>
</dbReference>
<dbReference type="InterPro" id="IPR018511">
    <property type="entry name" value="Hemolysin-typ_Ca-bd_CS"/>
</dbReference>